<organism evidence="3 4">
    <name type="scientific">Colwellia psychrerythraea</name>
    <name type="common">Vibrio psychroerythus</name>
    <dbReference type="NCBI Taxonomy" id="28229"/>
    <lineage>
        <taxon>Bacteria</taxon>
        <taxon>Pseudomonadati</taxon>
        <taxon>Pseudomonadota</taxon>
        <taxon>Gammaproteobacteria</taxon>
        <taxon>Alteromonadales</taxon>
        <taxon>Colwelliaceae</taxon>
        <taxon>Colwellia</taxon>
    </lineage>
</organism>
<evidence type="ECO:0000259" key="2">
    <source>
        <dbReference type="Pfam" id="PF07589"/>
    </source>
</evidence>
<dbReference type="PATRIC" id="fig|28229.3.peg.4641"/>
<dbReference type="Pfam" id="PF07589">
    <property type="entry name" value="PEP-CTERM"/>
    <property type="match status" value="1"/>
</dbReference>
<dbReference type="NCBIfam" id="TIGR02595">
    <property type="entry name" value="PEP_CTERM"/>
    <property type="match status" value="1"/>
</dbReference>
<dbReference type="Proteomes" id="UP000029868">
    <property type="component" value="Unassembled WGS sequence"/>
</dbReference>
<evidence type="ECO:0000313" key="3">
    <source>
        <dbReference type="EMBL" id="KGJ86828.1"/>
    </source>
</evidence>
<reference evidence="3 4" key="1">
    <citation type="submission" date="2014-08" db="EMBL/GenBank/DDBJ databases">
        <title>Genomic and Phenotypic Diversity of Colwellia psychrerythraea strains from Disparate Marine Basins.</title>
        <authorList>
            <person name="Techtmann S.M."/>
            <person name="Stelling S.C."/>
            <person name="Utturkar S.M."/>
            <person name="Alshibli N."/>
            <person name="Harris A."/>
            <person name="Brown S.D."/>
            <person name="Hazen T.C."/>
        </authorList>
    </citation>
    <scope>NUCLEOTIDE SEQUENCE [LARGE SCALE GENOMIC DNA]</scope>
    <source>
        <strain evidence="3 4">GAB14E</strain>
    </source>
</reference>
<dbReference type="NCBIfam" id="TIGR03382">
    <property type="entry name" value="GC_trans_RRR"/>
    <property type="match status" value="1"/>
</dbReference>
<gene>
    <name evidence="3" type="ORF">GAB14E_4655</name>
</gene>
<keyword evidence="1" id="KW-0732">Signal</keyword>
<dbReference type="RefSeq" id="WP_033084555.1">
    <property type="nucleotide sequence ID" value="NZ_JQEC01000074.1"/>
</dbReference>
<dbReference type="AlphaFoldDB" id="A0A099KB48"/>
<feature type="chain" id="PRO_5001956986" evidence="1">
    <location>
        <begin position="24"/>
        <end position="201"/>
    </location>
</feature>
<feature type="signal peptide" evidence="1">
    <location>
        <begin position="1"/>
        <end position="23"/>
    </location>
</feature>
<evidence type="ECO:0000256" key="1">
    <source>
        <dbReference type="SAM" id="SignalP"/>
    </source>
</evidence>
<dbReference type="EMBL" id="JQEC01000074">
    <property type="protein sequence ID" value="KGJ86828.1"/>
    <property type="molecule type" value="Genomic_DNA"/>
</dbReference>
<feature type="domain" description="Ice-binding protein C-terminal" evidence="2">
    <location>
        <begin position="176"/>
        <end position="198"/>
    </location>
</feature>
<proteinExistence type="predicted"/>
<dbReference type="OrthoDB" id="8759181at2"/>
<dbReference type="InterPro" id="IPR017756">
    <property type="entry name" value="TM_Gly-Cys-Arg_CS"/>
</dbReference>
<comment type="caution">
    <text evidence="3">The sequence shown here is derived from an EMBL/GenBank/DDBJ whole genome shotgun (WGS) entry which is preliminary data.</text>
</comment>
<accession>A0A099KB48</accession>
<dbReference type="InterPro" id="IPR013424">
    <property type="entry name" value="Ice-binding_C"/>
</dbReference>
<name>A0A099KB48_COLPS</name>
<sequence length="201" mass="20598">MLKMIKSFVAILALTGWVAAANATLIVNTGPGPGGSAGGYTLYSEQFLYGEFITTQDWIVNSVEGWISLTGIGESATIGIFADGGVIPSAELYSIAFSSVNGDDAAWEGASGLNWLLSAGTYWIGVEVRGGQTMSGAMPSPVPNPLSAYAVNHPNGSGLNATGSLNVGFRIDASSPVPAPATLALLGLSLAGLSWSRRKKS</sequence>
<protein>
    <submittedName>
        <fullName evidence="3">PEP motif putative anchor domain protein</fullName>
    </submittedName>
</protein>
<evidence type="ECO:0000313" key="4">
    <source>
        <dbReference type="Proteomes" id="UP000029868"/>
    </source>
</evidence>